<sequence length="67" mass="7798">MGLQIDELIDHIGRPVWDAKKEEWLVISEVSFSRLTVRVYGTDGSVREFPRELDATWLHKSEIRKTG</sequence>
<evidence type="ECO:0000313" key="2">
    <source>
        <dbReference type="Proteomes" id="UP000515789"/>
    </source>
</evidence>
<dbReference type="EMBL" id="CP039126">
    <property type="protein sequence ID" value="QMW80965.1"/>
    <property type="molecule type" value="Genomic_DNA"/>
</dbReference>
<protein>
    <submittedName>
        <fullName evidence="1">Uncharacterized protein</fullName>
    </submittedName>
</protein>
<dbReference type="RefSeq" id="WP_148360801.1">
    <property type="nucleotide sequence ID" value="NZ_CABLBP010000005.1"/>
</dbReference>
<gene>
    <name evidence="1" type="ORF">E5259_27240</name>
</gene>
<evidence type="ECO:0000313" key="1">
    <source>
        <dbReference type="EMBL" id="QMW80965.1"/>
    </source>
</evidence>
<accession>A0A7G5N272</accession>
<dbReference type="AlphaFoldDB" id="A0A7G5N272"/>
<proteinExistence type="predicted"/>
<reference evidence="1 2" key="1">
    <citation type="submission" date="2019-04" db="EMBL/GenBank/DDBJ databases">
        <authorList>
            <person name="Schori C."/>
            <person name="Ahrens C."/>
        </authorList>
    </citation>
    <scope>NUCLEOTIDE SEQUENCE [LARGE SCALE GENOMIC DNA]</scope>
    <source>
        <strain evidence="1 2">DSM 2950</strain>
    </source>
</reference>
<organism evidence="1 2">
    <name type="scientific">Blautia producta</name>
    <dbReference type="NCBI Taxonomy" id="33035"/>
    <lineage>
        <taxon>Bacteria</taxon>
        <taxon>Bacillati</taxon>
        <taxon>Bacillota</taxon>
        <taxon>Clostridia</taxon>
        <taxon>Lachnospirales</taxon>
        <taxon>Lachnospiraceae</taxon>
        <taxon>Blautia</taxon>
    </lineage>
</organism>
<name>A0A7G5N272_9FIRM</name>
<dbReference type="Proteomes" id="UP000515789">
    <property type="component" value="Chromosome"/>
</dbReference>